<dbReference type="InterPro" id="IPR027417">
    <property type="entry name" value="P-loop_NTPase"/>
</dbReference>
<name>A0ABQ2LN85_9MICC</name>
<dbReference type="RefSeq" id="WP_188803642.1">
    <property type="nucleotide sequence ID" value="NZ_BAAAOU010000003.1"/>
</dbReference>
<keyword evidence="3" id="KW-0132">Cell division</keyword>
<dbReference type="NCBIfam" id="NF040713">
    <property type="entry name" value="ZapE"/>
    <property type="match status" value="1"/>
</dbReference>
<dbReference type="InterPro" id="IPR005654">
    <property type="entry name" value="ATPase_AFG1-like"/>
</dbReference>
<reference evidence="4" key="1">
    <citation type="journal article" date="2019" name="Int. J. Syst. Evol. Microbiol.">
        <title>The Global Catalogue of Microorganisms (GCM) 10K type strain sequencing project: providing services to taxonomists for standard genome sequencing and annotation.</title>
        <authorList>
            <consortium name="The Broad Institute Genomics Platform"/>
            <consortium name="The Broad Institute Genome Sequencing Center for Infectious Disease"/>
            <person name="Wu L."/>
            <person name="Ma J."/>
        </authorList>
    </citation>
    <scope>NUCLEOTIDE SEQUENCE [LARGE SCALE GENOMIC DNA]</scope>
    <source>
        <strain evidence="4">CGMCC 1.7064</strain>
    </source>
</reference>
<keyword evidence="4" id="KW-1185">Reference proteome</keyword>
<keyword evidence="2" id="KW-0067">ATP-binding</keyword>
<dbReference type="Proteomes" id="UP000642509">
    <property type="component" value="Unassembled WGS sequence"/>
</dbReference>
<sequence>MSGRRRERGPWPHLRETTLTAALESDGKVLDAGQRATVQLLTGRRITRGVYLHGGVGRGKTWLGAEFFNALEVPKLRLHMHALLGQVNQVVASAQAGRPIGIDHAVARIVGDARMVFIDEFHVHDVGDAMLLRRVLPGLLSLDAGLLLTSNYPADELLPDPLFHHTMVPVIEMIQSALTEWQIPDGVDYRPLNAGDGRGSGFASGSWTVTGSPGPTAAGTFTRVPVGFSGTRQLEVAFADPEAGEVEATFGQLCGTPVSVQDFLGLTRTYSRWRLLAVPHPEEIDVQAFQRFAFLVDVLVDADLRLDVEATLPLRDWARAARLPRDADRFLSRLSLLCVGRTNTA</sequence>
<protein>
    <submittedName>
        <fullName evidence="3">Cell division protein ZapE</fullName>
    </submittedName>
</protein>
<proteinExistence type="predicted"/>
<dbReference type="PANTHER" id="PTHR12169">
    <property type="entry name" value="ATPASE N2B"/>
    <property type="match status" value="1"/>
</dbReference>
<dbReference type="PANTHER" id="PTHR12169:SF6">
    <property type="entry name" value="AFG1-LIKE ATPASE"/>
    <property type="match status" value="1"/>
</dbReference>
<organism evidence="3 4">
    <name type="scientific">Citricoccus zhacaiensis</name>
    <dbReference type="NCBI Taxonomy" id="489142"/>
    <lineage>
        <taxon>Bacteria</taxon>
        <taxon>Bacillati</taxon>
        <taxon>Actinomycetota</taxon>
        <taxon>Actinomycetes</taxon>
        <taxon>Micrococcales</taxon>
        <taxon>Micrococcaceae</taxon>
        <taxon>Citricoccus</taxon>
    </lineage>
</organism>
<dbReference type="GO" id="GO:0051301">
    <property type="term" value="P:cell division"/>
    <property type="evidence" value="ECO:0007669"/>
    <property type="project" value="UniProtKB-KW"/>
</dbReference>
<evidence type="ECO:0000313" key="4">
    <source>
        <dbReference type="Proteomes" id="UP000642509"/>
    </source>
</evidence>
<dbReference type="SUPFAM" id="SSF52540">
    <property type="entry name" value="P-loop containing nucleoside triphosphate hydrolases"/>
    <property type="match status" value="1"/>
</dbReference>
<comment type="caution">
    <text evidence="3">The sequence shown here is derived from an EMBL/GenBank/DDBJ whole genome shotgun (WGS) entry which is preliminary data.</text>
</comment>
<evidence type="ECO:0000256" key="1">
    <source>
        <dbReference type="ARBA" id="ARBA00022741"/>
    </source>
</evidence>
<gene>
    <name evidence="3" type="ORF">GCM10010977_03800</name>
</gene>
<keyword evidence="1" id="KW-0547">Nucleotide-binding</keyword>
<dbReference type="EMBL" id="BMLQ01000001">
    <property type="protein sequence ID" value="GGO40836.1"/>
    <property type="molecule type" value="Genomic_DNA"/>
</dbReference>
<evidence type="ECO:0000313" key="3">
    <source>
        <dbReference type="EMBL" id="GGO40836.1"/>
    </source>
</evidence>
<accession>A0ABQ2LN85</accession>
<dbReference type="Pfam" id="PF03969">
    <property type="entry name" value="AFG1_ATPase"/>
    <property type="match status" value="1"/>
</dbReference>
<dbReference type="Gene3D" id="3.40.50.300">
    <property type="entry name" value="P-loop containing nucleotide triphosphate hydrolases"/>
    <property type="match status" value="1"/>
</dbReference>
<keyword evidence="3" id="KW-0131">Cell cycle</keyword>
<evidence type="ECO:0000256" key="2">
    <source>
        <dbReference type="ARBA" id="ARBA00022840"/>
    </source>
</evidence>